<name>A0A8H6VS06_9PEZI</name>
<dbReference type="SUPFAM" id="SSF51182">
    <property type="entry name" value="RmlC-like cupins"/>
    <property type="match status" value="1"/>
</dbReference>
<evidence type="ECO:0000256" key="2">
    <source>
        <dbReference type="ARBA" id="ARBA00004704"/>
    </source>
</evidence>
<evidence type="ECO:0000256" key="8">
    <source>
        <dbReference type="ARBA" id="ARBA00023002"/>
    </source>
</evidence>
<dbReference type="InterPro" id="IPR011051">
    <property type="entry name" value="RmlC_Cupin_sf"/>
</dbReference>
<evidence type="ECO:0000259" key="12">
    <source>
        <dbReference type="Pfam" id="PF04209"/>
    </source>
</evidence>
<dbReference type="GO" id="GO:0006559">
    <property type="term" value="P:L-phenylalanine catabolic process"/>
    <property type="evidence" value="ECO:0007669"/>
    <property type="project" value="UniProtKB-UniPathway"/>
</dbReference>
<evidence type="ECO:0000256" key="4">
    <source>
        <dbReference type="ARBA" id="ARBA00013127"/>
    </source>
</evidence>
<gene>
    <name evidence="14" type="ORF">HII31_02085</name>
</gene>
<evidence type="ECO:0000313" key="14">
    <source>
        <dbReference type="EMBL" id="KAF7196715.1"/>
    </source>
</evidence>
<feature type="binding site" evidence="11">
    <location>
        <position position="371"/>
    </location>
    <ligand>
        <name>Fe cation</name>
        <dbReference type="ChEBI" id="CHEBI:24875"/>
    </ligand>
</feature>
<keyword evidence="6" id="KW-0828">Tyrosine catabolism</keyword>
<comment type="pathway">
    <text evidence="2">Amino-acid degradation; L-phenylalanine degradation; acetoacetate and fumarate from L-phenylalanine: step 4/6.</text>
</comment>
<keyword evidence="15" id="KW-1185">Reference proteome</keyword>
<protein>
    <recommendedName>
        <fullName evidence="4">homogentisate 1,2-dioxygenase</fullName>
        <ecNumber evidence="4">1.13.11.5</ecNumber>
    </recommendedName>
</protein>
<evidence type="ECO:0000313" key="15">
    <source>
        <dbReference type="Proteomes" id="UP000660729"/>
    </source>
</evidence>
<comment type="similarity">
    <text evidence="3">Belongs to the homogentisate dioxygenase family.</text>
</comment>
<evidence type="ECO:0000256" key="7">
    <source>
        <dbReference type="ARBA" id="ARBA00022964"/>
    </source>
</evidence>
<dbReference type="PANTHER" id="PTHR11056">
    <property type="entry name" value="HOMOGENTISATE 1,2-DIOXYGENASE"/>
    <property type="match status" value="1"/>
</dbReference>
<keyword evidence="9 11" id="KW-0408">Iron</keyword>
<dbReference type="CDD" id="cd07000">
    <property type="entry name" value="cupin_HGO_N"/>
    <property type="match status" value="1"/>
</dbReference>
<comment type="caution">
    <text evidence="14">The sequence shown here is derived from an EMBL/GenBank/DDBJ whole genome shotgun (WGS) entry which is preliminary data.</text>
</comment>
<dbReference type="Pfam" id="PF04209">
    <property type="entry name" value="HgmA_C"/>
    <property type="match status" value="1"/>
</dbReference>
<dbReference type="FunFam" id="2.60.120.10:FF:000034">
    <property type="entry name" value="Homogentisate 1,2-dioxygenase"/>
    <property type="match status" value="1"/>
</dbReference>
<comment type="cofactor">
    <cofactor evidence="1 11">
        <name>Fe cation</name>
        <dbReference type="ChEBI" id="CHEBI:24875"/>
    </cofactor>
</comment>
<dbReference type="OrthoDB" id="1689029at2759"/>
<evidence type="ECO:0000256" key="10">
    <source>
        <dbReference type="ARBA" id="ARBA00023232"/>
    </source>
</evidence>
<reference evidence="14" key="1">
    <citation type="submission" date="2020-04" db="EMBL/GenBank/DDBJ databases">
        <title>Draft genome resource of the tomato pathogen Pseudocercospora fuligena.</title>
        <authorList>
            <person name="Zaccaron A."/>
        </authorList>
    </citation>
    <scope>NUCLEOTIDE SEQUENCE</scope>
    <source>
        <strain evidence="14">PF001</strain>
    </source>
</reference>
<feature type="domain" description="Homogentisate 1,2-dioxygenase N-terminal" evidence="13">
    <location>
        <begin position="39"/>
        <end position="314"/>
    </location>
</feature>
<keyword evidence="7 14" id="KW-0223">Dioxygenase</keyword>
<dbReference type="EC" id="1.13.11.5" evidence="4"/>
<keyword evidence="8" id="KW-0560">Oxidoreductase</keyword>
<evidence type="ECO:0000256" key="6">
    <source>
        <dbReference type="ARBA" id="ARBA00022878"/>
    </source>
</evidence>
<organism evidence="14 15">
    <name type="scientific">Pseudocercospora fuligena</name>
    <dbReference type="NCBI Taxonomy" id="685502"/>
    <lineage>
        <taxon>Eukaryota</taxon>
        <taxon>Fungi</taxon>
        <taxon>Dikarya</taxon>
        <taxon>Ascomycota</taxon>
        <taxon>Pezizomycotina</taxon>
        <taxon>Dothideomycetes</taxon>
        <taxon>Dothideomycetidae</taxon>
        <taxon>Mycosphaerellales</taxon>
        <taxon>Mycosphaerellaceae</taxon>
        <taxon>Pseudocercospora</taxon>
    </lineage>
</organism>
<dbReference type="Proteomes" id="UP000660729">
    <property type="component" value="Unassembled WGS sequence"/>
</dbReference>
<dbReference type="PANTHER" id="PTHR11056:SF0">
    <property type="entry name" value="HOMOGENTISATE 1,2-DIOXYGENASE"/>
    <property type="match status" value="1"/>
</dbReference>
<evidence type="ECO:0000256" key="9">
    <source>
        <dbReference type="ARBA" id="ARBA00023004"/>
    </source>
</evidence>
<dbReference type="AlphaFoldDB" id="A0A8H6VS06"/>
<feature type="binding site" evidence="11">
    <location>
        <position position="377"/>
    </location>
    <ligand>
        <name>Fe cation</name>
        <dbReference type="ChEBI" id="CHEBI:24875"/>
    </ligand>
</feature>
<feature type="binding site" evidence="11">
    <location>
        <position position="386"/>
    </location>
    <ligand>
        <name>homogentisate</name>
        <dbReference type="ChEBI" id="CHEBI:16169"/>
    </ligand>
</feature>
<evidence type="ECO:0000256" key="5">
    <source>
        <dbReference type="ARBA" id="ARBA00022723"/>
    </source>
</evidence>
<keyword evidence="5 11" id="KW-0479">Metal-binding</keyword>
<dbReference type="InterPro" id="IPR005708">
    <property type="entry name" value="Homogentis_dOase"/>
</dbReference>
<keyword evidence="10" id="KW-0585">Phenylalanine catabolism</keyword>
<dbReference type="Gene3D" id="2.60.120.10">
    <property type="entry name" value="Jelly Rolls"/>
    <property type="match status" value="1"/>
</dbReference>
<sequence>MRTTSSVPIRISGTGMTKCSGATAQAAYLSEATPQDPYRYHQGFGNRIASEAIPGVLPQARNAPQRVKYDLYSEQLNGSAFVSSRTNIQNVWLYRIRPSVAHRQLQKVPKKDFLIESCFLPVNDNVEQVASQLAWDPFPMPTASEHVDFVHGLKTIGGNGDPTLREGIAIHVYTASTSMDRSAFCNNDGDFLILPQVGLLDIQTELGRIMVRPGELVVIQAGIKFRVSLPFGPSRGYVQEIFGSHYELPELGPMGSNGMAYPRDFDIPVASFDIDSSAWNIVYKLGGRLHTCEQSHTPFDVVAWHGNYAPFKYAIEKFVNMANVEKDQADPTIYTVLTAKSKVPGVSLTDFLAFTPRWSTTTNTFRPPYYHRNMSTEVMGLIYGQYGGSSHVLEPGGLSYEASYMPHGESYQTWKESTTKELVPERVAEGTLAWMWHLSAPLLLTRYALEKSGCLHRPDATQWDNVQGHFLDHLDEVNADLAAAGLPLLGQQEVPP</sequence>
<evidence type="ECO:0000256" key="3">
    <source>
        <dbReference type="ARBA" id="ARBA00007757"/>
    </source>
</evidence>
<proteinExistence type="inferred from homology"/>
<feature type="binding site" evidence="11">
    <location>
        <position position="407"/>
    </location>
    <ligand>
        <name>homogentisate</name>
        <dbReference type="ChEBI" id="CHEBI:16169"/>
    </ligand>
</feature>
<dbReference type="GO" id="GO:0005737">
    <property type="term" value="C:cytoplasm"/>
    <property type="evidence" value="ECO:0007669"/>
    <property type="project" value="TreeGrafter"/>
</dbReference>
<evidence type="ECO:0000256" key="1">
    <source>
        <dbReference type="ARBA" id="ARBA00001962"/>
    </source>
</evidence>
<evidence type="ECO:0000256" key="11">
    <source>
        <dbReference type="PIRSR" id="PIRSR605708-2"/>
    </source>
</evidence>
<accession>A0A8H6VS06</accession>
<dbReference type="Pfam" id="PF20510">
    <property type="entry name" value="HgmA_N"/>
    <property type="match status" value="1"/>
</dbReference>
<evidence type="ECO:0000259" key="13">
    <source>
        <dbReference type="Pfam" id="PF20510"/>
    </source>
</evidence>
<dbReference type="InterPro" id="IPR014710">
    <property type="entry name" value="RmlC-like_jellyroll"/>
</dbReference>
<dbReference type="GO" id="GO:0004411">
    <property type="term" value="F:homogentisate 1,2-dioxygenase activity"/>
    <property type="evidence" value="ECO:0007669"/>
    <property type="project" value="UniProtKB-EC"/>
</dbReference>
<dbReference type="GO" id="GO:0006572">
    <property type="term" value="P:L-tyrosine catabolic process"/>
    <property type="evidence" value="ECO:0007669"/>
    <property type="project" value="UniProtKB-KW"/>
</dbReference>
<dbReference type="InterPro" id="IPR046452">
    <property type="entry name" value="HgmA_N"/>
</dbReference>
<dbReference type="EMBL" id="JABCIY010000024">
    <property type="protein sequence ID" value="KAF7196715.1"/>
    <property type="molecule type" value="Genomic_DNA"/>
</dbReference>
<feature type="binding site" evidence="11">
    <location>
        <position position="407"/>
    </location>
    <ligand>
        <name>Fe cation</name>
        <dbReference type="ChEBI" id="CHEBI:24875"/>
    </ligand>
</feature>
<feature type="domain" description="Homogentisate 1,2-dioxygenase C-terminal" evidence="12">
    <location>
        <begin position="317"/>
        <end position="470"/>
    </location>
</feature>
<dbReference type="InterPro" id="IPR046451">
    <property type="entry name" value="HgmA_C"/>
</dbReference>
<dbReference type="GO" id="GO:0046872">
    <property type="term" value="F:metal ion binding"/>
    <property type="evidence" value="ECO:0007669"/>
    <property type="project" value="UniProtKB-KW"/>
</dbReference>
<dbReference type="UniPathway" id="UPA00139">
    <property type="reaction ID" value="UER00339"/>
</dbReference>